<sequence length="74" mass="8458">MCTCLTTLLFINPEVLLTELGYACADFDSRWCKNRKWQVSSDRPALPPDTGNRLTPIRDTTLNLLSLCRFHNEA</sequence>
<reference evidence="2" key="1">
    <citation type="journal article" date="2022" name="bioRxiv">
        <title>Sequencing and chromosome-scale assembly of the giantPleurodeles waltlgenome.</title>
        <authorList>
            <person name="Brown T."/>
            <person name="Elewa A."/>
            <person name="Iarovenko S."/>
            <person name="Subramanian E."/>
            <person name="Araus A.J."/>
            <person name="Petzold A."/>
            <person name="Susuki M."/>
            <person name="Suzuki K.-i.T."/>
            <person name="Hayashi T."/>
            <person name="Toyoda A."/>
            <person name="Oliveira C."/>
            <person name="Osipova E."/>
            <person name="Leigh N.D."/>
            <person name="Simon A."/>
            <person name="Yun M.H."/>
        </authorList>
    </citation>
    <scope>NUCLEOTIDE SEQUENCE</scope>
    <source>
        <strain evidence="2">20211129_DDA</strain>
        <tissue evidence="2">Liver</tissue>
    </source>
</reference>
<evidence type="ECO:0000313" key="2">
    <source>
        <dbReference type="EMBL" id="KAJ1177997.1"/>
    </source>
</evidence>
<dbReference type="AlphaFoldDB" id="A0AAV7TN42"/>
<dbReference type="Proteomes" id="UP001066276">
    <property type="component" value="Chromosome 3_2"/>
</dbReference>
<accession>A0AAV7TN42</accession>
<organism evidence="2 3">
    <name type="scientific">Pleurodeles waltl</name>
    <name type="common">Iberian ribbed newt</name>
    <dbReference type="NCBI Taxonomy" id="8319"/>
    <lineage>
        <taxon>Eukaryota</taxon>
        <taxon>Metazoa</taxon>
        <taxon>Chordata</taxon>
        <taxon>Craniata</taxon>
        <taxon>Vertebrata</taxon>
        <taxon>Euteleostomi</taxon>
        <taxon>Amphibia</taxon>
        <taxon>Batrachia</taxon>
        <taxon>Caudata</taxon>
        <taxon>Salamandroidea</taxon>
        <taxon>Salamandridae</taxon>
        <taxon>Pleurodelinae</taxon>
        <taxon>Pleurodeles</taxon>
    </lineage>
</organism>
<feature type="signal peptide" evidence="1">
    <location>
        <begin position="1"/>
        <end position="17"/>
    </location>
</feature>
<keyword evidence="1" id="KW-0732">Signal</keyword>
<protein>
    <submittedName>
        <fullName evidence="2">Uncharacterized protein</fullName>
    </submittedName>
</protein>
<name>A0AAV7TN42_PLEWA</name>
<feature type="chain" id="PRO_5043597036" evidence="1">
    <location>
        <begin position="18"/>
        <end position="74"/>
    </location>
</feature>
<evidence type="ECO:0000313" key="3">
    <source>
        <dbReference type="Proteomes" id="UP001066276"/>
    </source>
</evidence>
<comment type="caution">
    <text evidence="2">The sequence shown here is derived from an EMBL/GenBank/DDBJ whole genome shotgun (WGS) entry which is preliminary data.</text>
</comment>
<dbReference type="EMBL" id="JANPWB010000006">
    <property type="protein sequence ID" value="KAJ1177997.1"/>
    <property type="molecule type" value="Genomic_DNA"/>
</dbReference>
<keyword evidence="3" id="KW-1185">Reference proteome</keyword>
<gene>
    <name evidence="2" type="ORF">NDU88_003247</name>
</gene>
<evidence type="ECO:0000256" key="1">
    <source>
        <dbReference type="SAM" id="SignalP"/>
    </source>
</evidence>
<proteinExistence type="predicted"/>